<protein>
    <submittedName>
        <fullName evidence="3">Uncharacterized protein</fullName>
    </submittedName>
</protein>
<dbReference type="PROSITE" id="PS51450">
    <property type="entry name" value="LRR"/>
    <property type="match status" value="1"/>
</dbReference>
<dbReference type="InterPro" id="IPR001611">
    <property type="entry name" value="Leu-rich_rpt"/>
</dbReference>
<dbReference type="AlphaFoldDB" id="A0AAN8X6T7"/>
<evidence type="ECO:0000256" key="2">
    <source>
        <dbReference type="ARBA" id="ARBA00022737"/>
    </source>
</evidence>
<dbReference type="InterPro" id="IPR025875">
    <property type="entry name" value="Leu-rich_rpt_4"/>
</dbReference>
<dbReference type="Pfam" id="PF12799">
    <property type="entry name" value="LRR_4"/>
    <property type="match status" value="1"/>
</dbReference>
<keyword evidence="2" id="KW-0677">Repeat</keyword>
<keyword evidence="1" id="KW-0433">Leucine-rich repeat</keyword>
<dbReference type="Gene3D" id="3.80.10.10">
    <property type="entry name" value="Ribonuclease Inhibitor"/>
    <property type="match status" value="1"/>
</dbReference>
<name>A0AAN8X6T7_HALRR</name>
<organism evidence="3 4">
    <name type="scientific">Halocaridina rubra</name>
    <name type="common">Hawaiian red shrimp</name>
    <dbReference type="NCBI Taxonomy" id="373956"/>
    <lineage>
        <taxon>Eukaryota</taxon>
        <taxon>Metazoa</taxon>
        <taxon>Ecdysozoa</taxon>
        <taxon>Arthropoda</taxon>
        <taxon>Crustacea</taxon>
        <taxon>Multicrustacea</taxon>
        <taxon>Malacostraca</taxon>
        <taxon>Eumalacostraca</taxon>
        <taxon>Eucarida</taxon>
        <taxon>Decapoda</taxon>
        <taxon>Pleocyemata</taxon>
        <taxon>Caridea</taxon>
        <taxon>Atyoidea</taxon>
        <taxon>Atyidae</taxon>
        <taxon>Halocaridina</taxon>
    </lineage>
</organism>
<evidence type="ECO:0000256" key="1">
    <source>
        <dbReference type="ARBA" id="ARBA00022614"/>
    </source>
</evidence>
<dbReference type="InterPro" id="IPR032675">
    <property type="entry name" value="LRR_dom_sf"/>
</dbReference>
<dbReference type="PANTHER" id="PTHR46652">
    <property type="entry name" value="LEUCINE-RICH REPEAT AND IQ DOMAIN-CONTAINING PROTEIN 1-RELATED"/>
    <property type="match status" value="1"/>
</dbReference>
<dbReference type="InterPro" id="IPR050836">
    <property type="entry name" value="SDS22/Internalin_LRR"/>
</dbReference>
<dbReference type="PANTHER" id="PTHR46652:SF3">
    <property type="entry name" value="LEUCINE-RICH REPEAT-CONTAINING PROTEIN 9"/>
    <property type="match status" value="1"/>
</dbReference>
<proteinExistence type="predicted"/>
<gene>
    <name evidence="3" type="ORF">SK128_009550</name>
</gene>
<dbReference type="EMBL" id="JAXCGZ010013242">
    <property type="protein sequence ID" value="KAK7073190.1"/>
    <property type="molecule type" value="Genomic_DNA"/>
</dbReference>
<dbReference type="Proteomes" id="UP001381693">
    <property type="component" value="Unassembled WGS sequence"/>
</dbReference>
<dbReference type="SMART" id="SM00365">
    <property type="entry name" value="LRR_SD22"/>
    <property type="match status" value="3"/>
</dbReference>
<keyword evidence="4" id="KW-1185">Reference proteome</keyword>
<accession>A0AAN8X6T7</accession>
<dbReference type="SUPFAM" id="SSF52058">
    <property type="entry name" value="L domain-like"/>
    <property type="match status" value="1"/>
</dbReference>
<evidence type="ECO:0000313" key="3">
    <source>
        <dbReference type="EMBL" id="KAK7073190.1"/>
    </source>
</evidence>
<evidence type="ECO:0000313" key="4">
    <source>
        <dbReference type="Proteomes" id="UP001381693"/>
    </source>
</evidence>
<sequence>MGDPEEQNDNDAVRIEKELLLSRITHLHLEGKGITHIEDFSCCQDARVIFLQHNHLTRLSNLRPLHLLQELYLQDNHITRLECLRELHSLRRLFISGNRIGVVEGLPQQLQELHIQNQRLPPGDALVLDPHALTYVQSAMQVLDISGNRITEIGAIGLLANLQVVQ</sequence>
<reference evidence="3 4" key="1">
    <citation type="submission" date="2023-11" db="EMBL/GenBank/DDBJ databases">
        <title>Halocaridina rubra genome assembly.</title>
        <authorList>
            <person name="Smith C."/>
        </authorList>
    </citation>
    <scope>NUCLEOTIDE SEQUENCE [LARGE SCALE GENOMIC DNA]</scope>
    <source>
        <strain evidence="3">EP-1</strain>
        <tissue evidence="3">Whole</tissue>
    </source>
</reference>
<comment type="caution">
    <text evidence="3">The sequence shown here is derived from an EMBL/GenBank/DDBJ whole genome shotgun (WGS) entry which is preliminary data.</text>
</comment>